<dbReference type="Proteomes" id="UP001230156">
    <property type="component" value="Unassembled WGS sequence"/>
</dbReference>
<keyword evidence="3" id="KW-1185">Reference proteome</keyword>
<proteinExistence type="predicted"/>
<dbReference type="Gene3D" id="3.20.20.140">
    <property type="entry name" value="Metal-dependent hydrolases"/>
    <property type="match status" value="1"/>
</dbReference>
<dbReference type="Pfam" id="PF04909">
    <property type="entry name" value="Amidohydro_2"/>
    <property type="match status" value="1"/>
</dbReference>
<organism evidence="2 3">
    <name type="scientific">Dongia sedimenti</name>
    <dbReference type="NCBI Taxonomy" id="3064282"/>
    <lineage>
        <taxon>Bacteria</taxon>
        <taxon>Pseudomonadati</taxon>
        <taxon>Pseudomonadota</taxon>
        <taxon>Alphaproteobacteria</taxon>
        <taxon>Rhodospirillales</taxon>
        <taxon>Dongiaceae</taxon>
        <taxon>Dongia</taxon>
    </lineage>
</organism>
<dbReference type="RefSeq" id="WP_379959558.1">
    <property type="nucleotide sequence ID" value="NZ_JAUYVI010000007.1"/>
</dbReference>
<sequence>MHLFQDGYRREGHRSLFGRGEFEAYCALRANHGIALALAIGYEADGIDPQNNAYLRRLAADNDWLRTLAYVEPESAAGPDAIRALMQQGHSGLALYATDVDRARTLLSWPRAAWDVLRERGALVSLKARPEGIAVLEALVRSLPEVRFLFSHLGLPGALPATGDEATLQARLAPLLRLADAGNVFVKLSGLYATSDPAHAYPHAGGARLVKSILEAFGPARCVWGSDFAPALEFVSFAQAVDVPGLDGLTSAERANVFSGNLVSLLGRC</sequence>
<evidence type="ECO:0000313" key="3">
    <source>
        <dbReference type="Proteomes" id="UP001230156"/>
    </source>
</evidence>
<dbReference type="PANTHER" id="PTHR35563:SF2">
    <property type="entry name" value="BARREL METAL-DEPENDENT HYDROLASE, PUTATIVE (AFU_ORTHOLOGUE AFUA_1G16240)-RELATED"/>
    <property type="match status" value="1"/>
</dbReference>
<dbReference type="SUPFAM" id="SSF51556">
    <property type="entry name" value="Metallo-dependent hydrolases"/>
    <property type="match status" value="1"/>
</dbReference>
<accession>A0ABU0YRN0</accession>
<gene>
    <name evidence="2" type="ORF">Q8A70_21950</name>
</gene>
<dbReference type="InterPro" id="IPR032466">
    <property type="entry name" value="Metal_Hydrolase"/>
</dbReference>
<dbReference type="PANTHER" id="PTHR35563">
    <property type="entry name" value="BARREL METAL-DEPENDENT HYDROLASE, PUTATIVE (AFU_ORTHOLOGUE AFUA_1G16240)-RELATED"/>
    <property type="match status" value="1"/>
</dbReference>
<evidence type="ECO:0000259" key="1">
    <source>
        <dbReference type="Pfam" id="PF04909"/>
    </source>
</evidence>
<name>A0ABU0YRN0_9PROT</name>
<protein>
    <submittedName>
        <fullName evidence="2">Amidohydrolase family protein</fullName>
    </submittedName>
</protein>
<comment type="caution">
    <text evidence="2">The sequence shown here is derived from an EMBL/GenBank/DDBJ whole genome shotgun (WGS) entry which is preliminary data.</text>
</comment>
<dbReference type="EMBL" id="JAUYVI010000007">
    <property type="protein sequence ID" value="MDQ7250369.1"/>
    <property type="molecule type" value="Genomic_DNA"/>
</dbReference>
<dbReference type="InterPro" id="IPR052358">
    <property type="entry name" value="Aro_Compnd_Degr_Hydrolases"/>
</dbReference>
<evidence type="ECO:0000313" key="2">
    <source>
        <dbReference type="EMBL" id="MDQ7250369.1"/>
    </source>
</evidence>
<feature type="domain" description="Amidohydrolase-related" evidence="1">
    <location>
        <begin position="50"/>
        <end position="261"/>
    </location>
</feature>
<dbReference type="InterPro" id="IPR006680">
    <property type="entry name" value="Amidohydro-rel"/>
</dbReference>
<reference evidence="3" key="1">
    <citation type="submission" date="2023-08" db="EMBL/GenBank/DDBJ databases">
        <title>Rhodospirillaceae gen. nov., a novel taxon isolated from the Yangtze River Yuezi River estuary sludge.</title>
        <authorList>
            <person name="Ruan L."/>
        </authorList>
    </citation>
    <scope>NUCLEOTIDE SEQUENCE [LARGE SCALE GENOMIC DNA]</scope>
    <source>
        <strain evidence="3">R-7</strain>
    </source>
</reference>